<dbReference type="SMART" id="SM00034">
    <property type="entry name" value="CLECT"/>
    <property type="match status" value="1"/>
</dbReference>
<evidence type="ECO:0000256" key="5">
    <source>
        <dbReference type="ARBA" id="ARBA00022692"/>
    </source>
</evidence>
<reference evidence="17" key="2">
    <citation type="submission" date="2025-09" db="UniProtKB">
        <authorList>
            <consortium name="Ensembl"/>
        </authorList>
    </citation>
    <scope>IDENTIFICATION</scope>
</reference>
<dbReference type="Pfam" id="PF00059">
    <property type="entry name" value="Lectin_C"/>
    <property type="match status" value="1"/>
</dbReference>
<keyword evidence="6 15" id="KW-0732">Signal</keyword>
<feature type="transmembrane region" description="Helical" evidence="14">
    <location>
        <begin position="327"/>
        <end position="348"/>
    </location>
</feature>
<evidence type="ECO:0000256" key="15">
    <source>
        <dbReference type="SAM" id="SignalP"/>
    </source>
</evidence>
<evidence type="ECO:0000256" key="4">
    <source>
        <dbReference type="ARBA" id="ARBA00022583"/>
    </source>
</evidence>
<dbReference type="InParanoid" id="A0A3Q3MXH8"/>
<dbReference type="InterPro" id="IPR000742">
    <property type="entry name" value="EGF"/>
</dbReference>
<dbReference type="FunFam" id="2.10.25.10:FF:000009">
    <property type="entry name" value="Low-density lipoprotein receptor isoform 1"/>
    <property type="match status" value="1"/>
</dbReference>
<evidence type="ECO:0000313" key="17">
    <source>
        <dbReference type="Ensembl" id="ENSLBEP00000025940.1"/>
    </source>
</evidence>
<keyword evidence="4" id="KW-0254">Endocytosis</keyword>
<comment type="subcellular location">
    <subcellularLocation>
        <location evidence="1">Membrane</location>
        <topology evidence="1">Single-pass type I membrane protein</topology>
    </subcellularLocation>
</comment>
<dbReference type="Gene3D" id="3.10.100.10">
    <property type="entry name" value="Mannose-Binding Protein A, subunit A"/>
    <property type="match status" value="1"/>
</dbReference>
<dbReference type="PROSITE" id="PS50041">
    <property type="entry name" value="C_TYPE_LECTIN_2"/>
    <property type="match status" value="1"/>
</dbReference>
<dbReference type="SMART" id="SM00181">
    <property type="entry name" value="EGF"/>
    <property type="match status" value="3"/>
</dbReference>
<dbReference type="InterPro" id="IPR016187">
    <property type="entry name" value="CTDL_fold"/>
</dbReference>
<dbReference type="InterPro" id="IPR049883">
    <property type="entry name" value="NOTCH1_EGF-like"/>
</dbReference>
<dbReference type="InterPro" id="IPR051505">
    <property type="entry name" value="C-type_lectin_domain"/>
</dbReference>
<keyword evidence="11" id="KW-1015">Disulfide bond</keyword>
<dbReference type="InterPro" id="IPR018097">
    <property type="entry name" value="EGF_Ca-bd_CS"/>
</dbReference>
<evidence type="ECO:0000256" key="1">
    <source>
        <dbReference type="ARBA" id="ARBA00004479"/>
    </source>
</evidence>
<reference evidence="17" key="1">
    <citation type="submission" date="2025-08" db="UniProtKB">
        <authorList>
            <consortium name="Ensembl"/>
        </authorList>
    </citation>
    <scope>IDENTIFICATION</scope>
</reference>
<dbReference type="GeneTree" id="ENSGT00940000174492"/>
<feature type="chain" id="PRO_5018583106" evidence="15">
    <location>
        <begin position="25"/>
        <end position="372"/>
    </location>
</feature>
<dbReference type="Pfam" id="PF00008">
    <property type="entry name" value="EGF"/>
    <property type="match status" value="1"/>
</dbReference>
<evidence type="ECO:0000256" key="9">
    <source>
        <dbReference type="ARBA" id="ARBA00022989"/>
    </source>
</evidence>
<dbReference type="CDD" id="cd00054">
    <property type="entry name" value="EGF_CA"/>
    <property type="match status" value="1"/>
</dbReference>
<sequence length="372" mass="41806">MTYLQLTVFLPVKIVFFFLETGFCQEQVGTCRPFCIGSECISLNQERVDFKTAKEACHERNGELMTFQTETDENILDILVQELYGNFWIGLRLPDGACSNLSAPLRGYAWTSGSKSSFIPSVCTWNDSFRVCSQHCVSLSNNRRLMERLCNEMTDGYLCKMKHKDSCKIQKISDRSVFKSSKGCSVGPCQHVCKDVQGGYRCFCFEGYIQDSNDPRQCKMYCGQEKCPAICEKDTCSCPDGYLLTENVCEDINECSMDWCAQDCKNTFGSFVCSCREGYVLKDQVKCIKAAYDKDLLVTTPIAIGSAKIAANNNTSKDSSVAAGGFLWIWILLVLAVVGFVIVIRFYAVKHQRGREQNLNQPSTTPEDNIEC</sequence>
<proteinExistence type="predicted"/>
<dbReference type="STRING" id="56723.ENSLBEP00000025940"/>
<dbReference type="PANTHER" id="PTHR14789:SF9">
    <property type="entry name" value="THROMBOMODULIN"/>
    <property type="match status" value="1"/>
</dbReference>
<dbReference type="Proteomes" id="UP000261660">
    <property type="component" value="Unplaced"/>
</dbReference>
<protein>
    <submittedName>
        <fullName evidence="17">Thrombomodulin-like</fullName>
    </submittedName>
</protein>
<keyword evidence="18" id="KW-1185">Reference proteome</keyword>
<dbReference type="InterPro" id="IPR001881">
    <property type="entry name" value="EGF-like_Ca-bd_dom"/>
</dbReference>
<evidence type="ECO:0000256" key="12">
    <source>
        <dbReference type="ARBA" id="ARBA00023170"/>
    </source>
</evidence>
<keyword evidence="7" id="KW-0430">Lectin</keyword>
<accession>A0A3Q3MXH8</accession>
<keyword evidence="5 14" id="KW-0812">Transmembrane</keyword>
<dbReference type="AlphaFoldDB" id="A0A3Q3MXH8"/>
<evidence type="ECO:0000256" key="6">
    <source>
        <dbReference type="ARBA" id="ARBA00022729"/>
    </source>
</evidence>
<dbReference type="PROSITE" id="PS01187">
    <property type="entry name" value="EGF_CA"/>
    <property type="match status" value="1"/>
</dbReference>
<keyword evidence="10 14" id="KW-0472">Membrane</keyword>
<evidence type="ECO:0000256" key="2">
    <source>
        <dbReference type="ARBA" id="ARBA00022536"/>
    </source>
</evidence>
<feature type="signal peptide" evidence="15">
    <location>
        <begin position="1"/>
        <end position="24"/>
    </location>
</feature>
<name>A0A3Q3MXH8_9LABR</name>
<organism evidence="17 18">
    <name type="scientific">Labrus bergylta</name>
    <name type="common">ballan wrasse</name>
    <dbReference type="NCBI Taxonomy" id="56723"/>
    <lineage>
        <taxon>Eukaryota</taxon>
        <taxon>Metazoa</taxon>
        <taxon>Chordata</taxon>
        <taxon>Craniata</taxon>
        <taxon>Vertebrata</taxon>
        <taxon>Euteleostomi</taxon>
        <taxon>Actinopterygii</taxon>
        <taxon>Neopterygii</taxon>
        <taxon>Teleostei</taxon>
        <taxon>Neoteleostei</taxon>
        <taxon>Acanthomorphata</taxon>
        <taxon>Eupercaria</taxon>
        <taxon>Labriformes</taxon>
        <taxon>Labridae</taxon>
        <taxon>Labrus</taxon>
    </lineage>
</organism>
<dbReference type="PROSITE" id="PS01186">
    <property type="entry name" value="EGF_2"/>
    <property type="match status" value="1"/>
</dbReference>
<dbReference type="InterPro" id="IPR016186">
    <property type="entry name" value="C-type_lectin-like/link_sf"/>
</dbReference>
<dbReference type="InterPro" id="IPR001304">
    <property type="entry name" value="C-type_lectin-like"/>
</dbReference>
<dbReference type="SMART" id="SM00179">
    <property type="entry name" value="EGF_CA"/>
    <property type="match status" value="2"/>
</dbReference>
<keyword evidence="8" id="KW-0677">Repeat</keyword>
<dbReference type="GO" id="GO:0005509">
    <property type="term" value="F:calcium ion binding"/>
    <property type="evidence" value="ECO:0007669"/>
    <property type="project" value="InterPro"/>
</dbReference>
<evidence type="ECO:0000256" key="14">
    <source>
        <dbReference type="SAM" id="Phobius"/>
    </source>
</evidence>
<dbReference type="PANTHER" id="PTHR14789">
    <property type="entry name" value="CHONDROLECTIN VARIANT CHODLFDELTAE"/>
    <property type="match status" value="1"/>
</dbReference>
<evidence type="ECO:0000259" key="16">
    <source>
        <dbReference type="PROSITE" id="PS50041"/>
    </source>
</evidence>
<dbReference type="Pfam" id="PF07645">
    <property type="entry name" value="EGF_CA"/>
    <property type="match status" value="1"/>
</dbReference>
<keyword evidence="12" id="KW-0675">Receptor</keyword>
<dbReference type="SUPFAM" id="SSF57184">
    <property type="entry name" value="Growth factor receptor domain"/>
    <property type="match status" value="1"/>
</dbReference>
<evidence type="ECO:0000256" key="7">
    <source>
        <dbReference type="ARBA" id="ARBA00022734"/>
    </source>
</evidence>
<keyword evidence="13" id="KW-0325">Glycoprotein</keyword>
<keyword evidence="9 14" id="KW-1133">Transmembrane helix</keyword>
<dbReference type="Gene3D" id="2.10.25.10">
    <property type="entry name" value="Laminin"/>
    <property type="match status" value="3"/>
</dbReference>
<dbReference type="InterPro" id="IPR009030">
    <property type="entry name" value="Growth_fac_rcpt_cys_sf"/>
</dbReference>
<dbReference type="GO" id="GO:0030246">
    <property type="term" value="F:carbohydrate binding"/>
    <property type="evidence" value="ECO:0007669"/>
    <property type="project" value="UniProtKB-KW"/>
</dbReference>
<dbReference type="GO" id="GO:0006897">
    <property type="term" value="P:endocytosis"/>
    <property type="evidence" value="ECO:0007669"/>
    <property type="project" value="UniProtKB-KW"/>
</dbReference>
<keyword evidence="3" id="KW-0597">Phosphoprotein</keyword>
<dbReference type="GO" id="GO:0016020">
    <property type="term" value="C:membrane"/>
    <property type="evidence" value="ECO:0007669"/>
    <property type="project" value="UniProtKB-SubCell"/>
</dbReference>
<evidence type="ECO:0000256" key="3">
    <source>
        <dbReference type="ARBA" id="ARBA00022553"/>
    </source>
</evidence>
<feature type="domain" description="C-type lectin" evidence="16">
    <location>
        <begin position="36"/>
        <end position="152"/>
    </location>
</feature>
<keyword evidence="2" id="KW-0245">EGF-like domain</keyword>
<evidence type="ECO:0000313" key="18">
    <source>
        <dbReference type="Proteomes" id="UP000261660"/>
    </source>
</evidence>
<evidence type="ECO:0000256" key="13">
    <source>
        <dbReference type="ARBA" id="ARBA00023180"/>
    </source>
</evidence>
<dbReference type="Ensembl" id="ENSLBET00000027231.1">
    <property type="protein sequence ID" value="ENSLBEP00000025940.1"/>
    <property type="gene ID" value="ENSLBEG00000019771.1"/>
</dbReference>
<evidence type="ECO:0000256" key="10">
    <source>
        <dbReference type="ARBA" id="ARBA00023136"/>
    </source>
</evidence>
<evidence type="ECO:0000256" key="11">
    <source>
        <dbReference type="ARBA" id="ARBA00023157"/>
    </source>
</evidence>
<dbReference type="SUPFAM" id="SSF56436">
    <property type="entry name" value="C-type lectin-like"/>
    <property type="match status" value="1"/>
</dbReference>
<evidence type="ECO:0000256" key="8">
    <source>
        <dbReference type="ARBA" id="ARBA00022737"/>
    </source>
</evidence>